<dbReference type="GO" id="GO:0006189">
    <property type="term" value="P:'de novo' IMP biosynthetic process"/>
    <property type="evidence" value="ECO:0007669"/>
    <property type="project" value="InterPro"/>
</dbReference>
<dbReference type="InterPro" id="IPR004607">
    <property type="entry name" value="GART"/>
</dbReference>
<accession>A0A9Y1BNR0</accession>
<keyword evidence="3 10" id="KW-0808">Transferase</keyword>
<name>A0A9Y1BNR0_9ARCH</name>
<proteinExistence type="inferred from homology"/>
<dbReference type="SUPFAM" id="SSF53328">
    <property type="entry name" value="Formyltransferase"/>
    <property type="match status" value="1"/>
</dbReference>
<dbReference type="CDD" id="cd08645">
    <property type="entry name" value="FMT_core_GART"/>
    <property type="match status" value="1"/>
</dbReference>
<dbReference type="InterPro" id="IPR001555">
    <property type="entry name" value="GART_AS"/>
</dbReference>
<dbReference type="EC" id="2.1.2.2" evidence="2"/>
<sequence length="201" mass="22382">MNVAVLISGRGSNLEAILEKEKQKELGNAVVSLVVSNIPDAKGLEIAKRYGKKTIVLPPHRNQNRETYDKQLAETLEKNNIDLVVLAGFMRILSPFFVNKFSNKIINIHPSLLPSFPGINAQKQALDYGAKITGCTVHFVDEKVDHGPIILQEVVLVDDSDTEETLAKKILEKEHILLPKAIRLFSEGKLIVEGRKVRIVN</sequence>
<dbReference type="AlphaFoldDB" id="A0A9Y1BNR0"/>
<dbReference type="InterPro" id="IPR002376">
    <property type="entry name" value="Formyl_transf_N"/>
</dbReference>
<dbReference type="PANTHER" id="PTHR43369:SF2">
    <property type="entry name" value="PHOSPHORIBOSYLGLYCINAMIDE FORMYLTRANSFERASE"/>
    <property type="match status" value="1"/>
</dbReference>
<dbReference type="GO" id="GO:0004644">
    <property type="term" value="F:phosphoribosylglycinamide formyltransferase activity"/>
    <property type="evidence" value="ECO:0007669"/>
    <property type="project" value="UniProtKB-EC"/>
</dbReference>
<comment type="pathway">
    <text evidence="1">Purine metabolism; IMP biosynthesis via de novo pathway; N(2)-formyl-N(1)-(5-phospho-D-ribosyl)glycinamide from N(1)-(5-phospho-D-ribosyl)glycinamide (10-formyl THF route): step 1/1.</text>
</comment>
<evidence type="ECO:0000256" key="4">
    <source>
        <dbReference type="ARBA" id="ARBA00022755"/>
    </source>
</evidence>
<comment type="similarity">
    <text evidence="5">Belongs to the GART family.</text>
</comment>
<protein>
    <recommendedName>
        <fullName evidence="2">phosphoribosylglycinamide formyltransferase 1</fullName>
        <ecNumber evidence="2">2.1.2.2</ecNumber>
    </recommendedName>
    <alternativeName>
        <fullName evidence="7">5'-phosphoribosylglycinamide transformylase</fullName>
    </alternativeName>
    <alternativeName>
        <fullName evidence="6">GAR transformylase</fullName>
    </alternativeName>
</protein>
<dbReference type="HAMAP" id="MF_01930">
    <property type="entry name" value="PurN"/>
    <property type="match status" value="1"/>
</dbReference>
<dbReference type="Pfam" id="PF00551">
    <property type="entry name" value="Formyl_trans_N"/>
    <property type="match status" value="1"/>
</dbReference>
<dbReference type="InterPro" id="IPR036477">
    <property type="entry name" value="Formyl_transf_N_sf"/>
</dbReference>
<evidence type="ECO:0000256" key="2">
    <source>
        <dbReference type="ARBA" id="ARBA00012254"/>
    </source>
</evidence>
<dbReference type="Proteomes" id="UP001201020">
    <property type="component" value="Chromosome"/>
</dbReference>
<evidence type="ECO:0000259" key="9">
    <source>
        <dbReference type="Pfam" id="PF00551"/>
    </source>
</evidence>
<reference evidence="10" key="1">
    <citation type="journal article" date="2022" name="Nat. Microbiol.">
        <title>Unique mobile elements and scalable gene flow at the prokaryote-eukaryote boundary revealed by circularized Asgard archaea genomes.</title>
        <authorList>
            <person name="Wu F."/>
            <person name="Speth D.R."/>
            <person name="Philosof A."/>
            <person name="Cremiere A."/>
            <person name="Narayanan A."/>
            <person name="Barco R.A."/>
            <person name="Connon S.A."/>
            <person name="Amend J.P."/>
            <person name="Antoshechkin I.A."/>
            <person name="Orphan V.J."/>
        </authorList>
    </citation>
    <scope>NUCLEOTIDE SEQUENCE</scope>
    <source>
        <strain evidence="10">PM71</strain>
    </source>
</reference>
<dbReference type="EMBL" id="CP084166">
    <property type="protein sequence ID" value="UJG42110.1"/>
    <property type="molecule type" value="Genomic_DNA"/>
</dbReference>
<evidence type="ECO:0000256" key="8">
    <source>
        <dbReference type="ARBA" id="ARBA00047664"/>
    </source>
</evidence>
<dbReference type="Gene3D" id="3.40.50.170">
    <property type="entry name" value="Formyl transferase, N-terminal domain"/>
    <property type="match status" value="1"/>
</dbReference>
<keyword evidence="4" id="KW-0658">Purine biosynthesis</keyword>
<feature type="domain" description="Formyl transferase N-terminal" evidence="9">
    <location>
        <begin position="1"/>
        <end position="182"/>
    </location>
</feature>
<dbReference type="PROSITE" id="PS00373">
    <property type="entry name" value="GART"/>
    <property type="match status" value="1"/>
</dbReference>
<gene>
    <name evidence="10" type="primary">purN</name>
    <name evidence="10" type="ORF">K9W45_06520</name>
</gene>
<evidence type="ECO:0000256" key="7">
    <source>
        <dbReference type="ARBA" id="ARBA00041682"/>
    </source>
</evidence>
<dbReference type="GO" id="GO:0005737">
    <property type="term" value="C:cytoplasm"/>
    <property type="evidence" value="ECO:0007669"/>
    <property type="project" value="TreeGrafter"/>
</dbReference>
<evidence type="ECO:0000256" key="6">
    <source>
        <dbReference type="ARBA" id="ARBA00041324"/>
    </source>
</evidence>
<dbReference type="NCBIfam" id="TIGR00639">
    <property type="entry name" value="PurN"/>
    <property type="match status" value="1"/>
</dbReference>
<evidence type="ECO:0000256" key="5">
    <source>
        <dbReference type="ARBA" id="ARBA00038440"/>
    </source>
</evidence>
<evidence type="ECO:0000313" key="10">
    <source>
        <dbReference type="EMBL" id="UJG42110.1"/>
    </source>
</evidence>
<dbReference type="PANTHER" id="PTHR43369">
    <property type="entry name" value="PHOSPHORIBOSYLGLYCINAMIDE FORMYLTRANSFERASE"/>
    <property type="match status" value="1"/>
</dbReference>
<comment type="catalytic activity">
    <reaction evidence="8">
        <text>N(1)-(5-phospho-beta-D-ribosyl)glycinamide + (6R)-10-formyltetrahydrofolate = N(2)-formyl-N(1)-(5-phospho-beta-D-ribosyl)glycinamide + (6S)-5,6,7,8-tetrahydrofolate + H(+)</text>
        <dbReference type="Rhea" id="RHEA:15053"/>
        <dbReference type="ChEBI" id="CHEBI:15378"/>
        <dbReference type="ChEBI" id="CHEBI:57453"/>
        <dbReference type="ChEBI" id="CHEBI:143788"/>
        <dbReference type="ChEBI" id="CHEBI:147286"/>
        <dbReference type="ChEBI" id="CHEBI:195366"/>
        <dbReference type="EC" id="2.1.2.2"/>
    </reaction>
</comment>
<organism evidence="10">
    <name type="scientific">Candidatus Heimdallarchaeum aukensis</name>
    <dbReference type="NCBI Taxonomy" id="2876573"/>
    <lineage>
        <taxon>Archaea</taxon>
        <taxon>Promethearchaeati</taxon>
        <taxon>Candidatus Heimdallarchaeota</taxon>
        <taxon>Candidatus Heimdallarchaeia (ex Rinke et al. 2021) (nom. nud.)</taxon>
        <taxon>Candidatus Heimdallarchaeales</taxon>
        <taxon>Candidatus Heimdallarchaeaceae</taxon>
        <taxon>Candidatus Heimdallarchaeum</taxon>
    </lineage>
</organism>
<evidence type="ECO:0000256" key="3">
    <source>
        <dbReference type="ARBA" id="ARBA00022679"/>
    </source>
</evidence>
<evidence type="ECO:0000256" key="1">
    <source>
        <dbReference type="ARBA" id="ARBA00005054"/>
    </source>
</evidence>